<evidence type="ECO:0000313" key="1">
    <source>
        <dbReference type="EMBL" id="KAH3864685.1"/>
    </source>
</evidence>
<reference evidence="1" key="2">
    <citation type="submission" date="2020-11" db="EMBL/GenBank/DDBJ databases">
        <authorList>
            <person name="McCartney M.A."/>
            <person name="Auch B."/>
            <person name="Kono T."/>
            <person name="Mallez S."/>
            <person name="Becker A."/>
            <person name="Gohl D.M."/>
            <person name="Silverstein K.A.T."/>
            <person name="Koren S."/>
            <person name="Bechman K.B."/>
            <person name="Herman A."/>
            <person name="Abrahante J.E."/>
            <person name="Garbe J."/>
        </authorList>
    </citation>
    <scope>NUCLEOTIDE SEQUENCE</scope>
    <source>
        <strain evidence="1">Duluth1</strain>
        <tissue evidence="1">Whole animal</tissue>
    </source>
</reference>
<accession>A0A9D4LUW0</accession>
<name>A0A9D4LUW0_DREPO</name>
<protein>
    <submittedName>
        <fullName evidence="1">Uncharacterized protein</fullName>
    </submittedName>
</protein>
<proteinExistence type="predicted"/>
<dbReference type="AlphaFoldDB" id="A0A9D4LUW0"/>
<dbReference type="EMBL" id="JAIWYP010000002">
    <property type="protein sequence ID" value="KAH3864685.1"/>
    <property type="molecule type" value="Genomic_DNA"/>
</dbReference>
<organism evidence="1 2">
    <name type="scientific">Dreissena polymorpha</name>
    <name type="common">Zebra mussel</name>
    <name type="synonym">Mytilus polymorpha</name>
    <dbReference type="NCBI Taxonomy" id="45954"/>
    <lineage>
        <taxon>Eukaryota</taxon>
        <taxon>Metazoa</taxon>
        <taxon>Spiralia</taxon>
        <taxon>Lophotrochozoa</taxon>
        <taxon>Mollusca</taxon>
        <taxon>Bivalvia</taxon>
        <taxon>Autobranchia</taxon>
        <taxon>Heteroconchia</taxon>
        <taxon>Euheterodonta</taxon>
        <taxon>Imparidentia</taxon>
        <taxon>Neoheterodontei</taxon>
        <taxon>Myida</taxon>
        <taxon>Dreissenoidea</taxon>
        <taxon>Dreissenidae</taxon>
        <taxon>Dreissena</taxon>
    </lineage>
</organism>
<evidence type="ECO:0000313" key="2">
    <source>
        <dbReference type="Proteomes" id="UP000828390"/>
    </source>
</evidence>
<comment type="caution">
    <text evidence="1">The sequence shown here is derived from an EMBL/GenBank/DDBJ whole genome shotgun (WGS) entry which is preliminary data.</text>
</comment>
<dbReference type="Proteomes" id="UP000828390">
    <property type="component" value="Unassembled WGS sequence"/>
</dbReference>
<gene>
    <name evidence="1" type="ORF">DPMN_027710</name>
</gene>
<keyword evidence="2" id="KW-1185">Reference proteome</keyword>
<sequence>MLPTFTNVADPIPYIRIFGLNFEDLSWKKTTWDTYLATPAIQGFWTADSRLRCLHKTGGCLFMRLDECCQAVDA</sequence>
<reference evidence="1" key="1">
    <citation type="journal article" date="2019" name="bioRxiv">
        <title>The Genome of the Zebra Mussel, Dreissena polymorpha: A Resource for Invasive Species Research.</title>
        <authorList>
            <person name="McCartney M.A."/>
            <person name="Auch B."/>
            <person name="Kono T."/>
            <person name="Mallez S."/>
            <person name="Zhang Y."/>
            <person name="Obille A."/>
            <person name="Becker A."/>
            <person name="Abrahante J.E."/>
            <person name="Garbe J."/>
            <person name="Badalamenti J.P."/>
            <person name="Herman A."/>
            <person name="Mangelson H."/>
            <person name="Liachko I."/>
            <person name="Sullivan S."/>
            <person name="Sone E.D."/>
            <person name="Koren S."/>
            <person name="Silverstein K.A.T."/>
            <person name="Beckman K.B."/>
            <person name="Gohl D.M."/>
        </authorList>
    </citation>
    <scope>NUCLEOTIDE SEQUENCE</scope>
    <source>
        <strain evidence="1">Duluth1</strain>
        <tissue evidence="1">Whole animal</tissue>
    </source>
</reference>